<dbReference type="PIR" id="D86540">
    <property type="entry name" value="D86540"/>
</dbReference>
<accession>Q7AIV1</accession>
<protein>
    <submittedName>
        <fullName evidence="3">Uncharacterized protein</fullName>
    </submittedName>
</protein>
<dbReference type="EMBL" id="LN847254">
    <property type="protein sequence ID" value="CRI52842.1"/>
    <property type="molecule type" value="Genomic_DNA"/>
</dbReference>
<evidence type="ECO:0000313" key="9">
    <source>
        <dbReference type="EMBL" id="CRI45875.1"/>
    </source>
</evidence>
<gene>
    <name evidence="3" type="ordered locus">CP_0357</name>
    <name evidence="2" type="ordered locus">CPn_0398</name>
    <name evidence="4" type="ORF">BN1224_CV15_B_03360</name>
    <name evidence="7" type="ORF">BN1224_DC9_BR_00020</name>
    <name evidence="6" type="ORF">BN1224_GiD_A_04120</name>
    <name evidence="8" type="ORF">BN1224_H12_DW_00300</name>
    <name evidence="9" type="ORF">BN1224_MUL2216_E_01360</name>
    <name evidence="10" type="ORF">BN1224_Panola_F_00680</name>
    <name evidence="12" type="ORF">BN1224_PB1_B_03990</name>
    <name evidence="11" type="ORF">BN1224_U1271_C_02400</name>
    <name evidence="13" type="ORF">BN1224_UZG1_A_04110</name>
    <name evidence="14" type="ORF">BN1224_Wien2_G_00350</name>
    <name evidence="15" type="ORF">BN1224_YK41_BN_00360</name>
    <name evidence="5" type="ORF">CWL029c_C_02390</name>
</gene>
<dbReference type="EMBL" id="LN846998">
    <property type="protein sequence ID" value="CRI38013.1"/>
    <property type="molecule type" value="Genomic_DNA"/>
</dbReference>
<accession>Q9Z8E5</accession>
<dbReference type="AlphaFoldDB" id="Q9Z8E5"/>
<dbReference type="PATRIC" id="fig|115713.3.peg.440"/>
<dbReference type="OrthoDB" id="9892146at2"/>
<dbReference type="STRING" id="406984.CPK_ORF00908"/>
<reference evidence="4" key="3">
    <citation type="submission" date="2015-05" db="EMBL/GenBank/DDBJ databases">
        <authorList>
            <person name="Rattei Thomas"/>
        </authorList>
    </citation>
    <scope>NUCLEOTIDE SEQUENCE</scope>
    <source>
        <strain evidence="4">CV15</strain>
        <strain evidence="5">CWL029c</strain>
        <strain evidence="7">DC9</strain>
        <strain evidence="6">GiD</strain>
        <strain evidence="8">H12</strain>
        <strain evidence="9">MUL2216</strain>
        <strain evidence="10">Panola</strain>
        <strain evidence="12">PB1</strain>
        <strain evidence="11">U1271</strain>
        <strain evidence="13">UZG1</strain>
        <strain evidence="14">Wien2</strain>
        <strain evidence="15">YK41</strain>
    </source>
</reference>
<dbReference type="EMBL" id="LN847008">
    <property type="protein sequence ID" value="CRI41411.1"/>
    <property type="molecule type" value="Genomic_DNA"/>
</dbReference>
<evidence type="ECO:0000313" key="6">
    <source>
        <dbReference type="EMBL" id="CRI41411.1"/>
    </source>
</evidence>
<dbReference type="GeneID" id="45051152"/>
<dbReference type="EMBL" id="LN847245">
    <property type="protein sequence ID" value="CRI51556.1"/>
    <property type="molecule type" value="Genomic_DNA"/>
</dbReference>
<evidence type="ECO:0000313" key="15">
    <source>
        <dbReference type="EMBL" id="CRI73048.1"/>
    </source>
</evidence>
<reference evidence="3 16" key="2">
    <citation type="journal article" date="2000" name="Nucleic Acids Res.">
        <title>Genome sequences of Chlamydia trachomatis MoPn and Chlamydia pneumoniae AR39.</title>
        <authorList>
            <person name="Read T.D."/>
            <person name="Brunham R.C."/>
            <person name="Shen C."/>
            <person name="Gill S.R."/>
            <person name="Heidelberg J.F."/>
            <person name="White O."/>
            <person name="Hickey E.K."/>
            <person name="Peterson J.D."/>
            <person name="Utterback T.R."/>
            <person name="Berry K.J."/>
            <person name="Bass S."/>
            <person name="Linher K.D."/>
            <person name="Weidman J.F."/>
            <person name="Khouri H.M."/>
            <person name="Craven B."/>
            <person name="Bowman C."/>
            <person name="Dodson R.J."/>
            <person name="Gwinn M.L."/>
            <person name="Nelson W.C."/>
            <person name="DeBoy R.T."/>
            <person name="Kolonay J.F."/>
            <person name="McClarty G."/>
            <person name="Salzberg S.L."/>
            <person name="Eisen J.A."/>
            <person name="Fraser C.M."/>
        </authorList>
    </citation>
    <scope>NUCLEOTIDE SEQUENCE [LARGE SCALE GENOMIC DNA]</scope>
    <source>
        <strain evidence="3 16">AR39</strain>
    </source>
</reference>
<dbReference type="EMBL" id="AE001363">
    <property type="protein sequence ID" value="AAD18542.1"/>
    <property type="molecule type" value="Genomic_DNA"/>
</dbReference>
<evidence type="ECO:0000313" key="5">
    <source>
        <dbReference type="EMBL" id="CRI40279.1"/>
    </source>
</evidence>
<evidence type="ECO:0000313" key="3">
    <source>
        <dbReference type="EMBL" id="AAF38207.1"/>
    </source>
</evidence>
<dbReference type="EMBL" id="LN849039">
    <property type="protein sequence ID" value="CRI73048.1"/>
    <property type="molecule type" value="Genomic_DNA"/>
</dbReference>
<dbReference type="RefSeq" id="WP_010883041.1">
    <property type="nucleotide sequence ID" value="NZ_CP160064.1"/>
</dbReference>
<dbReference type="EMBL" id="LN847244">
    <property type="protein sequence ID" value="CRI49300.1"/>
    <property type="molecule type" value="Genomic_DNA"/>
</dbReference>
<dbReference type="Proteomes" id="UP000000801">
    <property type="component" value="Chromosome"/>
</dbReference>
<evidence type="ECO:0000313" key="13">
    <source>
        <dbReference type="EMBL" id="CRI51556.1"/>
    </source>
</evidence>
<dbReference type="PIR" id="E72081">
    <property type="entry name" value="E72081"/>
</dbReference>
<evidence type="ECO:0000313" key="16">
    <source>
        <dbReference type="Proteomes" id="UP000000583"/>
    </source>
</evidence>
<dbReference type="EMBL" id="LN847232">
    <property type="protein sequence ID" value="CRI47005.1"/>
    <property type="molecule type" value="Genomic_DNA"/>
</dbReference>
<dbReference type="EMBL" id="LN847048">
    <property type="protein sequence ID" value="CRI42511.1"/>
    <property type="molecule type" value="Genomic_DNA"/>
</dbReference>
<dbReference type="EMBL" id="LN847226">
    <property type="protein sequence ID" value="CRI45875.1"/>
    <property type="molecule type" value="Genomic_DNA"/>
</dbReference>
<dbReference type="EMBL" id="LN847240">
    <property type="protein sequence ID" value="CRI50430.1"/>
    <property type="molecule type" value="Genomic_DNA"/>
</dbReference>
<dbReference type="EMBL" id="AE002161">
    <property type="protein sequence ID" value="AAF38207.1"/>
    <property type="molecule type" value="Genomic_DNA"/>
</dbReference>
<dbReference type="Proteomes" id="UP000000583">
    <property type="component" value="Chromosome"/>
</dbReference>
<keyword evidence="1" id="KW-0472">Membrane</keyword>
<evidence type="ECO:0000313" key="12">
    <source>
        <dbReference type="EMBL" id="CRI50430.1"/>
    </source>
</evidence>
<evidence type="ECO:0000313" key="10">
    <source>
        <dbReference type="EMBL" id="CRI47005.1"/>
    </source>
</evidence>
<evidence type="ECO:0000313" key="14">
    <source>
        <dbReference type="EMBL" id="CRI52842.1"/>
    </source>
</evidence>
<reference evidence="2 17" key="1">
    <citation type="journal article" date="1999" name="Nat. Genet.">
        <title>Comparative genomes of Chlamydia pneumoniae and C. trachomatis.</title>
        <authorList>
            <person name="Kalman S."/>
            <person name="Mitchell W."/>
            <person name="Marathe R."/>
            <person name="Lammel C."/>
            <person name="Fan J."/>
            <person name="Hyman R.W."/>
            <person name="Olinger L."/>
            <person name="Grimwood J."/>
            <person name="Davis R.W."/>
            <person name="Stephens R.S."/>
        </authorList>
    </citation>
    <scope>NUCLEOTIDE SEQUENCE [LARGE SCALE GENOMIC DNA]</scope>
    <source>
        <strain evidence="2 17">CWL029</strain>
    </source>
</reference>
<dbReference type="KEGG" id="cpn:CPn_0398"/>
<keyword evidence="1" id="KW-0812">Transmembrane</keyword>
<dbReference type="EMBL" id="LN847003">
    <property type="protein sequence ID" value="CRI40279.1"/>
    <property type="molecule type" value="Genomic_DNA"/>
</dbReference>
<name>Q9Z8E5_CHLPN</name>
<evidence type="ECO:0000313" key="17">
    <source>
        <dbReference type="Proteomes" id="UP000000801"/>
    </source>
</evidence>
<evidence type="ECO:0000313" key="2">
    <source>
        <dbReference type="EMBL" id="AAD18542.1"/>
    </source>
</evidence>
<dbReference type="EMBL" id="LN847177">
    <property type="protein sequence ID" value="CRI43634.1"/>
    <property type="molecule type" value="Genomic_DNA"/>
</dbReference>
<evidence type="ECO:0000313" key="4">
    <source>
        <dbReference type="EMBL" id="CRI38013.1"/>
    </source>
</evidence>
<evidence type="ECO:0000256" key="1">
    <source>
        <dbReference type="SAM" id="Phobius"/>
    </source>
</evidence>
<dbReference type="KEGG" id="cpa:CP_0357"/>
<dbReference type="HOGENOM" id="CLU_3005780_0_0_0"/>
<evidence type="ECO:0000313" key="8">
    <source>
        <dbReference type="EMBL" id="CRI43634.1"/>
    </source>
</evidence>
<feature type="transmembrane region" description="Helical" evidence="1">
    <location>
        <begin position="17"/>
        <end position="36"/>
    </location>
</feature>
<accession>Q7DES5</accession>
<evidence type="ECO:0000313" key="11">
    <source>
        <dbReference type="EMBL" id="CRI49300.1"/>
    </source>
</evidence>
<sequence length="56" mass="6281">MQIENSSILFAEVVMKWFIFSVISAPVVFLPGCTLIPKEKVTKVPSQLWSESLSQP</sequence>
<evidence type="ECO:0000313" key="7">
    <source>
        <dbReference type="EMBL" id="CRI42511.1"/>
    </source>
</evidence>
<organism evidence="16">
    <name type="scientific">Chlamydia pneumoniae</name>
    <name type="common">Chlamydophila pneumoniae</name>
    <dbReference type="NCBI Taxonomy" id="83558"/>
    <lineage>
        <taxon>Bacteria</taxon>
        <taxon>Pseudomonadati</taxon>
        <taxon>Chlamydiota</taxon>
        <taxon>Chlamydiia</taxon>
        <taxon>Chlamydiales</taxon>
        <taxon>Chlamydiaceae</taxon>
        <taxon>Chlamydia/Chlamydophila group</taxon>
        <taxon>Chlamydia</taxon>
    </lineage>
</organism>
<proteinExistence type="predicted"/>
<keyword evidence="1" id="KW-1133">Transmembrane helix</keyword>